<organism evidence="3 4">
    <name type="scientific">Mesorhabditis belari</name>
    <dbReference type="NCBI Taxonomy" id="2138241"/>
    <lineage>
        <taxon>Eukaryota</taxon>
        <taxon>Metazoa</taxon>
        <taxon>Ecdysozoa</taxon>
        <taxon>Nematoda</taxon>
        <taxon>Chromadorea</taxon>
        <taxon>Rhabditida</taxon>
        <taxon>Rhabditina</taxon>
        <taxon>Rhabditomorpha</taxon>
        <taxon>Rhabditoidea</taxon>
        <taxon>Rhabditidae</taxon>
        <taxon>Mesorhabditinae</taxon>
        <taxon>Mesorhabditis</taxon>
    </lineage>
</organism>
<keyword evidence="3" id="KW-1185">Reference proteome</keyword>
<dbReference type="InterPro" id="IPR000719">
    <property type="entry name" value="Prot_kinase_dom"/>
</dbReference>
<dbReference type="SUPFAM" id="SSF56112">
    <property type="entry name" value="Protein kinase-like (PK-like)"/>
    <property type="match status" value="1"/>
</dbReference>
<dbReference type="GO" id="GO:0004674">
    <property type="term" value="F:protein serine/threonine kinase activity"/>
    <property type="evidence" value="ECO:0007669"/>
    <property type="project" value="TreeGrafter"/>
</dbReference>
<feature type="compositionally biased region" description="Pro residues" evidence="1">
    <location>
        <begin position="398"/>
        <end position="410"/>
    </location>
</feature>
<evidence type="ECO:0000313" key="3">
    <source>
        <dbReference type="Proteomes" id="UP000887575"/>
    </source>
</evidence>
<feature type="region of interest" description="Disordered" evidence="1">
    <location>
        <begin position="391"/>
        <end position="410"/>
    </location>
</feature>
<dbReference type="WBParaSite" id="MBELARI_LOCUS7158">
    <property type="protein sequence ID" value="MBELARI_LOCUS7158"/>
    <property type="gene ID" value="MBELARI_LOCUS7158"/>
</dbReference>
<dbReference type="InterPro" id="IPR053235">
    <property type="entry name" value="Ser_Thr_kinase"/>
</dbReference>
<dbReference type="GO" id="GO:0005524">
    <property type="term" value="F:ATP binding"/>
    <property type="evidence" value="ECO:0007669"/>
    <property type="project" value="InterPro"/>
</dbReference>
<reference evidence="4" key="1">
    <citation type="submission" date="2024-02" db="UniProtKB">
        <authorList>
            <consortium name="WormBaseParasite"/>
        </authorList>
    </citation>
    <scope>IDENTIFICATION</scope>
</reference>
<dbReference type="GO" id="GO:0005737">
    <property type="term" value="C:cytoplasm"/>
    <property type="evidence" value="ECO:0007669"/>
    <property type="project" value="TreeGrafter"/>
</dbReference>
<sequence length="410" mass="46509">MDEIRIPLHLLPEDGLADRDFNLLSRGDFGTTFTLSELRLVAGTATATFKRVRIDPPTADTELDARFLKELHLSQNYKHSNIITFYGDYGEPSTDDPTKFTHYCWISERMDPLEKYYESQRQRDCEANGHGFAVRDIRLLCELMTQPLRALDYLHLFGVFGLNLSPRSISIKEVEGGFMVKISDFGLINDEIHCHTKDLNALIYKSIEVLEGKPVGSCADIWAIGTIAIEFLGVQLFMPTGSVEEIAEKIAQNGPAKVVLERIETVHEDFDQISNEWRGRVEEDWGAISITNFTKLAKSMLERRPEDRPIVESCLKDAFLIECNVKYERLELQMNEEARIQKIQKEILADIVDFDGSSSLLRNLESDSRVARPIWNTTALARLSGDESPFFDEDDLLAPPPVSFTPTNSP</sequence>
<dbReference type="Pfam" id="PF00069">
    <property type="entry name" value="Pkinase"/>
    <property type="match status" value="1"/>
</dbReference>
<dbReference type="PANTHER" id="PTHR24361">
    <property type="entry name" value="MITOGEN-ACTIVATED KINASE KINASE KINASE"/>
    <property type="match status" value="1"/>
</dbReference>
<evidence type="ECO:0000259" key="2">
    <source>
        <dbReference type="PROSITE" id="PS50011"/>
    </source>
</evidence>
<evidence type="ECO:0000256" key="1">
    <source>
        <dbReference type="SAM" id="MobiDB-lite"/>
    </source>
</evidence>
<accession>A0AAF3JAQ2</accession>
<evidence type="ECO:0000313" key="4">
    <source>
        <dbReference type="WBParaSite" id="MBELARI_LOCUS7158"/>
    </source>
</evidence>
<name>A0AAF3JAQ2_9BILA</name>
<dbReference type="PROSITE" id="PS50011">
    <property type="entry name" value="PROTEIN_KINASE_DOM"/>
    <property type="match status" value="1"/>
</dbReference>
<protein>
    <recommendedName>
        <fullName evidence="2">Protein kinase domain-containing protein</fullName>
    </recommendedName>
</protein>
<dbReference type="Gene3D" id="1.10.510.10">
    <property type="entry name" value="Transferase(Phosphotransferase) domain 1"/>
    <property type="match status" value="1"/>
</dbReference>
<dbReference type="AlphaFoldDB" id="A0AAF3JAQ2"/>
<dbReference type="InterPro" id="IPR011009">
    <property type="entry name" value="Kinase-like_dom_sf"/>
</dbReference>
<dbReference type="Proteomes" id="UP000887575">
    <property type="component" value="Unassembled WGS sequence"/>
</dbReference>
<proteinExistence type="predicted"/>
<feature type="domain" description="Protein kinase" evidence="2">
    <location>
        <begin position="18"/>
        <end position="320"/>
    </location>
</feature>
<dbReference type="SMART" id="SM00220">
    <property type="entry name" value="S_TKc"/>
    <property type="match status" value="1"/>
</dbReference>